<organism evidence="3 4">
    <name type="scientific">Candidatus Moanibacter tarae</name>
    <dbReference type="NCBI Taxonomy" id="2200854"/>
    <lineage>
        <taxon>Bacteria</taxon>
        <taxon>Pseudomonadati</taxon>
        <taxon>Verrucomicrobiota</taxon>
        <taxon>Opitutia</taxon>
        <taxon>Puniceicoccales</taxon>
        <taxon>Puniceicoccales incertae sedis</taxon>
        <taxon>Candidatus Moanibacter</taxon>
    </lineage>
</organism>
<evidence type="ECO:0000259" key="2">
    <source>
        <dbReference type="Pfam" id="PF00850"/>
    </source>
</evidence>
<name>A0A2Z4AH91_9BACT</name>
<dbReference type="GO" id="GO:0040029">
    <property type="term" value="P:epigenetic regulation of gene expression"/>
    <property type="evidence" value="ECO:0007669"/>
    <property type="project" value="TreeGrafter"/>
</dbReference>
<dbReference type="PRINTS" id="PR01270">
    <property type="entry name" value="HDASUPER"/>
</dbReference>
<comment type="similarity">
    <text evidence="1">Belongs to the histone deacetylase family.</text>
</comment>
<gene>
    <name evidence="3" type="primary">hdaH</name>
    <name evidence="3" type="ORF">DF168_00776</name>
</gene>
<dbReference type="SUPFAM" id="SSF52768">
    <property type="entry name" value="Arginase/deacetylase"/>
    <property type="match status" value="1"/>
</dbReference>
<dbReference type="EC" id="3.5.1.-" evidence="3"/>
<feature type="domain" description="Histone deacetylase" evidence="2">
    <location>
        <begin position="22"/>
        <end position="311"/>
    </location>
</feature>
<dbReference type="InterPro" id="IPR023696">
    <property type="entry name" value="Ureohydrolase_dom_sf"/>
</dbReference>
<dbReference type="Gene3D" id="3.40.800.20">
    <property type="entry name" value="Histone deacetylase domain"/>
    <property type="match status" value="1"/>
</dbReference>
<proteinExistence type="inferred from homology"/>
<accession>A0A2Z4AH91</accession>
<dbReference type="InterPro" id="IPR000286">
    <property type="entry name" value="HDACs"/>
</dbReference>
<dbReference type="AlphaFoldDB" id="A0A2Z4AH91"/>
<dbReference type="InterPro" id="IPR023801">
    <property type="entry name" value="His_deacetylse_dom"/>
</dbReference>
<dbReference type="CDD" id="cd09992">
    <property type="entry name" value="HDAC_classII"/>
    <property type="match status" value="1"/>
</dbReference>
<dbReference type="KEGG" id="mtar:DF168_00776"/>
<evidence type="ECO:0000313" key="3">
    <source>
        <dbReference type="EMBL" id="AWT59584.1"/>
    </source>
</evidence>
<keyword evidence="3" id="KW-0378">Hydrolase</keyword>
<reference evidence="3 4" key="1">
    <citation type="submission" date="2018-06" db="EMBL/GenBank/DDBJ databases">
        <title>Draft Genome Sequence of a Novel Marine Bacterium Related to the Verrucomicrobia.</title>
        <authorList>
            <person name="Vosseberg J."/>
            <person name="Martijn J."/>
            <person name="Ettema T.J.G."/>
        </authorList>
    </citation>
    <scope>NUCLEOTIDE SEQUENCE [LARGE SCALE GENOMIC DNA]</scope>
    <source>
        <strain evidence="3">TARA_B100001123</strain>
    </source>
</reference>
<dbReference type="EMBL" id="CP029803">
    <property type="protein sequence ID" value="AWT59584.1"/>
    <property type="molecule type" value="Genomic_DNA"/>
</dbReference>
<dbReference type="PANTHER" id="PTHR10625">
    <property type="entry name" value="HISTONE DEACETYLASE HDAC1-RELATED"/>
    <property type="match status" value="1"/>
</dbReference>
<sequence length="313" mass="34573">MMNEGVFIYHPNCELHYTGSLHPETSVRAKVVYEQIKGSSLAEELEFIEPESAKLKWIELNHSRNYIQSVERACREGDEVLDSGDTRCSPDSYMAGCLAVGGALAGIDAVMGNGYRYAFSCARPPGHHARNDAAMGFCLFNNVAIAARYAQRRYKLKRVLIVDWDVHHGNGTQESFYNDPSVFFFSLHQFPYYPGSGSSSEKGTGPGLGSTMNLPMAAGSSMSLYREDFDSIIRSIAEEFGPQLVLISAGFDAHQSDPLATMNFLEEDFAELTSKVRELADSHCQGRIVSIMEGGYNLRALSRSVKAHLKSLL</sequence>
<dbReference type="InterPro" id="IPR037138">
    <property type="entry name" value="His_deacetylse_dom_sf"/>
</dbReference>
<dbReference type="PANTHER" id="PTHR10625:SF10">
    <property type="entry name" value="HISTONE DEACETYLASE HDAC1"/>
    <property type="match status" value="1"/>
</dbReference>
<protein>
    <submittedName>
        <fullName evidence="3">Histone deacetylase-like amidohydrolase</fullName>
        <ecNumber evidence="3">3.5.1.-</ecNumber>
    </submittedName>
</protein>
<evidence type="ECO:0000256" key="1">
    <source>
        <dbReference type="ARBA" id="ARBA00005947"/>
    </source>
</evidence>
<dbReference type="GO" id="GO:0004407">
    <property type="term" value="F:histone deacetylase activity"/>
    <property type="evidence" value="ECO:0007669"/>
    <property type="project" value="TreeGrafter"/>
</dbReference>
<dbReference type="Proteomes" id="UP000247465">
    <property type="component" value="Chromosome"/>
</dbReference>
<dbReference type="Pfam" id="PF00850">
    <property type="entry name" value="Hist_deacetyl"/>
    <property type="match status" value="1"/>
</dbReference>
<dbReference type="GO" id="GO:0016787">
    <property type="term" value="F:hydrolase activity"/>
    <property type="evidence" value="ECO:0007669"/>
    <property type="project" value="UniProtKB-KW"/>
</dbReference>
<evidence type="ECO:0000313" key="4">
    <source>
        <dbReference type="Proteomes" id="UP000247465"/>
    </source>
</evidence>